<protein>
    <submittedName>
        <fullName evidence="2">Uncharacterized protein</fullName>
    </submittedName>
</protein>
<reference evidence="2 3" key="1">
    <citation type="journal article" date="2016" name="Nat. Commun.">
        <title>Thousands of microbial genomes shed light on interconnected biogeochemical processes in an aquifer system.</title>
        <authorList>
            <person name="Anantharaman K."/>
            <person name="Brown C.T."/>
            <person name="Hug L.A."/>
            <person name="Sharon I."/>
            <person name="Castelle C.J."/>
            <person name="Probst A.J."/>
            <person name="Thomas B.C."/>
            <person name="Singh A."/>
            <person name="Wilkins M.J."/>
            <person name="Karaoz U."/>
            <person name="Brodie E.L."/>
            <person name="Williams K.H."/>
            <person name="Hubbard S.S."/>
            <person name="Banfield J.F."/>
        </authorList>
    </citation>
    <scope>NUCLEOTIDE SEQUENCE [LARGE SCALE GENOMIC DNA]</scope>
</reference>
<dbReference type="SUPFAM" id="SSF101898">
    <property type="entry name" value="NHL repeat"/>
    <property type="match status" value="1"/>
</dbReference>
<evidence type="ECO:0000313" key="2">
    <source>
        <dbReference type="EMBL" id="OGM21673.1"/>
    </source>
</evidence>
<organism evidence="2 3">
    <name type="scientific">Candidatus Woesebacteria bacterium RIFCSPHIGHO2_01_FULL_38_26b</name>
    <dbReference type="NCBI Taxonomy" id="1802491"/>
    <lineage>
        <taxon>Bacteria</taxon>
        <taxon>Candidatus Woeseibacteriota</taxon>
    </lineage>
</organism>
<dbReference type="EMBL" id="MGGD01000003">
    <property type="protein sequence ID" value="OGM21673.1"/>
    <property type="molecule type" value="Genomic_DNA"/>
</dbReference>
<evidence type="ECO:0000313" key="3">
    <source>
        <dbReference type="Proteomes" id="UP000176741"/>
    </source>
</evidence>
<gene>
    <name evidence="2" type="ORF">A2771_03170</name>
</gene>
<sequence>MAKKSKKLVQKTLYFVGVIICIVIIVFIFLLLKYNSSQPPINNQALVEYIPNFETLTLVDLPNFTDFRDVYDYNEHIIVVGFNRVVEYDNKNNKFIRANNPEVLGCVYDSAKIDNFLFVSCNSHFPDEKFLPETKTIIASKIYKIDLNTGKIVKQYFGNELLIAPSIDRHSASVFKTKGARSNLILGSRGNILYMGSWDGVEKMDIVSEKITLYSHPNELKPGNELSGIGLGSPRPDWFAMNPPIKPPVFKSISPLHHGKYYILATDGVYNLSEGQFPQKIIDSKIEAADINKSTFSQNGQYLVFLGPAIEQNQGQILSYGVDAYLIDINKQDLIDLSREIKRVSNAKTQSLSDQISDKIKDGYFEEADGVIYLKDSDNNILLSIDLANSRLDISE</sequence>
<name>A0A1F7Y2X7_9BACT</name>
<evidence type="ECO:0000256" key="1">
    <source>
        <dbReference type="SAM" id="Phobius"/>
    </source>
</evidence>
<feature type="transmembrane region" description="Helical" evidence="1">
    <location>
        <begin position="12"/>
        <end position="32"/>
    </location>
</feature>
<keyword evidence="1" id="KW-0812">Transmembrane</keyword>
<keyword evidence="1" id="KW-0472">Membrane</keyword>
<proteinExistence type="predicted"/>
<dbReference type="Proteomes" id="UP000176741">
    <property type="component" value="Unassembled WGS sequence"/>
</dbReference>
<accession>A0A1F7Y2X7</accession>
<dbReference type="AlphaFoldDB" id="A0A1F7Y2X7"/>
<keyword evidence="1" id="KW-1133">Transmembrane helix</keyword>
<comment type="caution">
    <text evidence="2">The sequence shown here is derived from an EMBL/GenBank/DDBJ whole genome shotgun (WGS) entry which is preliminary data.</text>
</comment>